<evidence type="ECO:0000256" key="4">
    <source>
        <dbReference type="ARBA" id="ARBA00023136"/>
    </source>
</evidence>
<feature type="transmembrane region" description="Helical" evidence="6">
    <location>
        <begin position="215"/>
        <end position="236"/>
    </location>
</feature>
<keyword evidence="2 6" id="KW-0812">Transmembrane</keyword>
<proteinExistence type="predicted"/>
<protein>
    <submittedName>
        <fullName evidence="8">G protein-coupled glucose receptor regulating Gpa2-domain-containing protein</fullName>
    </submittedName>
</protein>
<sequence>MLAHETLPSLDRATWPSPSNLLLPRASPSYATYPESLDPLPDELRRTLWPIGILAVLSVIACSGLLGWITYRLLVWRRHYQTYVGYNQYVLLIYNLLLADLQQAVSFIISFHWIQQDRMLAPSPACNAQAWLVQIGDVSSGMFVLAIALHTFWGIVKGRQLPYRTFICTTVSVWTVAVLLSILGPILHGSKYFTAAGAWCWVSTDYETERLWLHYIWIFTIEFGTVLIYIIIFIYLRRQLAAVLNAGSGSATHHRINRAARYMLIYPITYVILTLPLAAGRMAAMTGHNLPNTYFAIAGMLMTSCGWIDVFLYTLTRRVLVSNELDPRKTGSGRGPYGSGWEIASFDKQVGNKMGDNIVTITGGRDARSPRGSALRAFGSIEEMGRGAVYGVGGDADGHRASRAKSLRMSQHTQNQNHNQHQHQQQRHSHSRQRSHGSESVDSDREGAMTPQDSTDGIVTNDCLSRHNERGLAALGGVRAETKVSVTVEHVEPQQMHQRLSRSTLRGGSSERVSLDTSTARRERASTSVRRQEKKKGGFDFGLE</sequence>
<dbReference type="PANTHER" id="PTHR23112">
    <property type="entry name" value="G PROTEIN-COUPLED RECEPTOR 157-RELATED"/>
    <property type="match status" value="1"/>
</dbReference>
<dbReference type="Pfam" id="PF00001">
    <property type="entry name" value="7tm_1"/>
    <property type="match status" value="1"/>
</dbReference>
<dbReference type="SUPFAM" id="SSF81321">
    <property type="entry name" value="Family A G protein-coupled receptor-like"/>
    <property type="match status" value="1"/>
</dbReference>
<evidence type="ECO:0000313" key="9">
    <source>
        <dbReference type="Proteomes" id="UP001363622"/>
    </source>
</evidence>
<dbReference type="PROSITE" id="PS50262">
    <property type="entry name" value="G_PROTEIN_RECEP_F1_2"/>
    <property type="match status" value="1"/>
</dbReference>
<feature type="compositionally biased region" description="Basic residues" evidence="5">
    <location>
        <begin position="420"/>
        <end position="435"/>
    </location>
</feature>
<feature type="transmembrane region" description="Helical" evidence="6">
    <location>
        <begin position="131"/>
        <end position="153"/>
    </location>
</feature>
<name>A0ABR1KL54_9PEZI</name>
<evidence type="ECO:0000259" key="7">
    <source>
        <dbReference type="PROSITE" id="PS50262"/>
    </source>
</evidence>
<feature type="domain" description="G-protein coupled receptors family 1 profile" evidence="7">
    <location>
        <begin position="52"/>
        <end position="313"/>
    </location>
</feature>
<gene>
    <name evidence="8" type="ORF">IWZ03DRAFT_211410</name>
</gene>
<dbReference type="Proteomes" id="UP001363622">
    <property type="component" value="Unassembled WGS sequence"/>
</dbReference>
<dbReference type="EMBL" id="JBBPHU010000007">
    <property type="protein sequence ID" value="KAK7515773.1"/>
    <property type="molecule type" value="Genomic_DNA"/>
</dbReference>
<feature type="compositionally biased region" description="Basic and acidic residues" evidence="5">
    <location>
        <begin position="436"/>
        <end position="447"/>
    </location>
</feature>
<dbReference type="Gene3D" id="1.20.1070.10">
    <property type="entry name" value="Rhodopsin 7-helix transmembrane proteins"/>
    <property type="match status" value="1"/>
</dbReference>
<evidence type="ECO:0000256" key="6">
    <source>
        <dbReference type="SAM" id="Phobius"/>
    </source>
</evidence>
<keyword evidence="3 6" id="KW-1133">Transmembrane helix</keyword>
<feature type="transmembrane region" description="Helical" evidence="6">
    <location>
        <begin position="263"/>
        <end position="282"/>
    </location>
</feature>
<comment type="caution">
    <text evidence="8">The sequence shown here is derived from an EMBL/GenBank/DDBJ whole genome shotgun (WGS) entry which is preliminary data.</text>
</comment>
<evidence type="ECO:0000256" key="2">
    <source>
        <dbReference type="ARBA" id="ARBA00022692"/>
    </source>
</evidence>
<feature type="compositionally biased region" description="Low complexity" evidence="5">
    <location>
        <begin position="501"/>
        <end position="512"/>
    </location>
</feature>
<feature type="transmembrane region" description="Helical" evidence="6">
    <location>
        <begin position="294"/>
        <end position="315"/>
    </location>
</feature>
<feature type="region of interest" description="Disordered" evidence="5">
    <location>
        <begin position="392"/>
        <end position="461"/>
    </location>
</feature>
<feature type="transmembrane region" description="Helical" evidence="6">
    <location>
        <begin position="165"/>
        <end position="187"/>
    </location>
</feature>
<evidence type="ECO:0000256" key="3">
    <source>
        <dbReference type="ARBA" id="ARBA00022989"/>
    </source>
</evidence>
<evidence type="ECO:0000313" key="8">
    <source>
        <dbReference type="EMBL" id="KAK7515773.1"/>
    </source>
</evidence>
<dbReference type="InterPro" id="IPR000276">
    <property type="entry name" value="GPCR_Rhodpsn"/>
</dbReference>
<feature type="transmembrane region" description="Helical" evidence="6">
    <location>
        <begin position="89"/>
        <end position="111"/>
    </location>
</feature>
<keyword evidence="4 6" id="KW-0472">Membrane</keyword>
<feature type="transmembrane region" description="Helical" evidence="6">
    <location>
        <begin position="48"/>
        <end position="69"/>
    </location>
</feature>
<feature type="region of interest" description="Disordered" evidence="5">
    <location>
        <begin position="493"/>
        <end position="544"/>
    </location>
</feature>
<dbReference type="PANTHER" id="PTHR23112:SF37">
    <property type="entry name" value="G PROTEIN-COUPLED RECEPTOR GPR1"/>
    <property type="match status" value="1"/>
</dbReference>
<evidence type="ECO:0000256" key="1">
    <source>
        <dbReference type="ARBA" id="ARBA00004141"/>
    </source>
</evidence>
<comment type="subcellular location">
    <subcellularLocation>
        <location evidence="1">Membrane</location>
        <topology evidence="1">Multi-pass membrane protein</topology>
    </subcellularLocation>
</comment>
<keyword evidence="9" id="KW-1185">Reference proteome</keyword>
<evidence type="ECO:0000256" key="5">
    <source>
        <dbReference type="SAM" id="MobiDB-lite"/>
    </source>
</evidence>
<organism evidence="8 9">
    <name type="scientific">Phyllosticta citriasiana</name>
    <dbReference type="NCBI Taxonomy" id="595635"/>
    <lineage>
        <taxon>Eukaryota</taxon>
        <taxon>Fungi</taxon>
        <taxon>Dikarya</taxon>
        <taxon>Ascomycota</taxon>
        <taxon>Pezizomycotina</taxon>
        <taxon>Dothideomycetes</taxon>
        <taxon>Dothideomycetes incertae sedis</taxon>
        <taxon>Botryosphaeriales</taxon>
        <taxon>Phyllostictaceae</taxon>
        <taxon>Phyllosticta</taxon>
    </lineage>
</organism>
<keyword evidence="8" id="KW-0675">Receptor</keyword>
<reference evidence="8 9" key="1">
    <citation type="submission" date="2024-04" db="EMBL/GenBank/DDBJ databases">
        <title>Phyllosticta paracitricarpa is synonymous to the EU quarantine fungus P. citricarpa based on phylogenomic analyses.</title>
        <authorList>
            <consortium name="Lawrence Berkeley National Laboratory"/>
            <person name="Van Ingen-Buijs V.A."/>
            <person name="Van Westerhoven A.C."/>
            <person name="Haridas S."/>
            <person name="Skiadas P."/>
            <person name="Martin F."/>
            <person name="Groenewald J.Z."/>
            <person name="Crous P.W."/>
            <person name="Seidl M.F."/>
        </authorList>
    </citation>
    <scope>NUCLEOTIDE SEQUENCE [LARGE SCALE GENOMIC DNA]</scope>
    <source>
        <strain evidence="8 9">CBS 123371</strain>
    </source>
</reference>
<dbReference type="InterPro" id="IPR017452">
    <property type="entry name" value="GPCR_Rhodpsn_7TM"/>
</dbReference>
<accession>A0ABR1KL54</accession>